<dbReference type="Gene3D" id="3.30.428.10">
    <property type="entry name" value="HIT-like"/>
    <property type="match status" value="1"/>
</dbReference>
<dbReference type="InterPro" id="IPR036265">
    <property type="entry name" value="HIT-like_sf"/>
</dbReference>
<name>A0A1B3SLA7_9MOLU</name>
<dbReference type="InterPro" id="IPR011146">
    <property type="entry name" value="HIT-like"/>
</dbReference>
<dbReference type="RefSeq" id="WP_069116825.1">
    <property type="nucleotide sequence ID" value="NZ_CP017015.1"/>
</dbReference>
<feature type="short sequence motif" description="Histidine triad motif" evidence="2 3">
    <location>
        <begin position="99"/>
        <end position="103"/>
    </location>
</feature>
<feature type="active site" description="Tele-AMP-histidine intermediate" evidence="1">
    <location>
        <position position="101"/>
    </location>
</feature>
<dbReference type="GO" id="GO:0003824">
    <property type="term" value="F:catalytic activity"/>
    <property type="evidence" value="ECO:0007669"/>
    <property type="project" value="InterPro"/>
</dbReference>
<evidence type="ECO:0000313" key="5">
    <source>
        <dbReference type="EMBL" id="AOG60697.1"/>
    </source>
</evidence>
<dbReference type="Pfam" id="PF01230">
    <property type="entry name" value="HIT"/>
    <property type="match status" value="1"/>
</dbReference>
<evidence type="ECO:0000256" key="1">
    <source>
        <dbReference type="PIRSR" id="PIRSR601310-1"/>
    </source>
</evidence>
<dbReference type="PANTHER" id="PTHR46648:SF1">
    <property type="entry name" value="ADENOSINE 5'-MONOPHOSPHORAMIDASE HNT1"/>
    <property type="match status" value="1"/>
</dbReference>
<dbReference type="EMBL" id="CP017015">
    <property type="protein sequence ID" value="AOG60697.1"/>
    <property type="molecule type" value="Genomic_DNA"/>
</dbReference>
<dbReference type="Proteomes" id="UP000094378">
    <property type="component" value="Chromosome"/>
</dbReference>
<dbReference type="PANTHER" id="PTHR46648">
    <property type="entry name" value="HIT FAMILY PROTEIN 1"/>
    <property type="match status" value="1"/>
</dbReference>
<gene>
    <name evidence="5" type="primary">hit</name>
    <name evidence="5" type="ORF">SHELI_v1c07480</name>
</gene>
<dbReference type="PROSITE" id="PS51084">
    <property type="entry name" value="HIT_2"/>
    <property type="match status" value="1"/>
</dbReference>
<evidence type="ECO:0000256" key="2">
    <source>
        <dbReference type="PIRSR" id="PIRSR601310-3"/>
    </source>
</evidence>
<evidence type="ECO:0000313" key="6">
    <source>
        <dbReference type="Proteomes" id="UP000094378"/>
    </source>
</evidence>
<dbReference type="KEGG" id="shj:SHELI_v1c07480"/>
<dbReference type="OrthoDB" id="9784774at2"/>
<organism evidence="5 6">
    <name type="scientific">Spiroplasma helicoides</name>
    <dbReference type="NCBI Taxonomy" id="216938"/>
    <lineage>
        <taxon>Bacteria</taxon>
        <taxon>Bacillati</taxon>
        <taxon>Mycoplasmatota</taxon>
        <taxon>Mollicutes</taxon>
        <taxon>Entomoplasmatales</taxon>
        <taxon>Spiroplasmataceae</taxon>
        <taxon>Spiroplasma</taxon>
    </lineage>
</organism>
<dbReference type="SUPFAM" id="SSF54197">
    <property type="entry name" value="HIT-like"/>
    <property type="match status" value="1"/>
</dbReference>
<reference evidence="5 6" key="1">
    <citation type="submission" date="2016-08" db="EMBL/GenBank/DDBJ databases">
        <title>Complete genome sequence of Spiroplasma helicoides TABS-2 (DSM 22551).</title>
        <authorList>
            <person name="Shen W.-Y."/>
            <person name="Lo W.-S."/>
            <person name="Lai Y.-C."/>
            <person name="Kuo C.-H."/>
        </authorList>
    </citation>
    <scope>NUCLEOTIDE SEQUENCE [LARGE SCALE GENOMIC DNA]</scope>
    <source>
        <strain evidence="5 6">TABS-2</strain>
    </source>
</reference>
<accession>A0A1B3SLA7</accession>
<protein>
    <submittedName>
        <fullName evidence="5">Histidine triad protein</fullName>
    </submittedName>
</protein>
<keyword evidence="6" id="KW-1185">Reference proteome</keyword>
<evidence type="ECO:0000259" key="4">
    <source>
        <dbReference type="PROSITE" id="PS51084"/>
    </source>
</evidence>
<dbReference type="STRING" id="216938.SHELI_v1c07480"/>
<dbReference type="InterPro" id="IPR001310">
    <property type="entry name" value="Histidine_triad_HIT"/>
</dbReference>
<dbReference type="AlphaFoldDB" id="A0A1B3SLA7"/>
<sequence length="136" mass="15974">MENCIFCKIANGEVKTYKIYENDYVVSFLDANPNSEGHCLVVPKKHSENFEQTDEQYLVEVAKAKKEIVKLLKSKLKKKPVGFNYVSNQGVEAYQTVFHYHEHIIPKYVKEHGYGFSIKRDPNDEKDFEVIHKWFL</sequence>
<feature type="domain" description="HIT" evidence="4">
    <location>
        <begin position="5"/>
        <end position="114"/>
    </location>
</feature>
<proteinExistence type="predicted"/>
<dbReference type="GO" id="GO:0009117">
    <property type="term" value="P:nucleotide metabolic process"/>
    <property type="evidence" value="ECO:0007669"/>
    <property type="project" value="TreeGrafter"/>
</dbReference>
<evidence type="ECO:0000256" key="3">
    <source>
        <dbReference type="PROSITE-ProRule" id="PRU00464"/>
    </source>
</evidence>
<dbReference type="PRINTS" id="PR00332">
    <property type="entry name" value="HISTRIAD"/>
</dbReference>